<dbReference type="InterPro" id="IPR025504">
    <property type="entry name" value="GLUCM_C"/>
</dbReference>
<dbReference type="Gene3D" id="3.90.1640.20">
    <property type="entry name" value="TON_0340"/>
    <property type="match status" value="1"/>
</dbReference>
<proteinExistence type="predicted"/>
<protein>
    <recommendedName>
        <fullName evidence="1">D-glutamate cyclase-like C-terminal domain-containing protein</fullName>
    </recommendedName>
</protein>
<evidence type="ECO:0000259" key="1">
    <source>
        <dbReference type="Pfam" id="PF14336"/>
    </source>
</evidence>
<dbReference type="PANTHER" id="PTHR32022">
    <property type="entry name" value="D-GLUTAMATE CYCLASE, MITOCHONDRIAL"/>
    <property type="match status" value="1"/>
</dbReference>
<dbReference type="Proteomes" id="UP001190700">
    <property type="component" value="Unassembled WGS sequence"/>
</dbReference>
<feature type="domain" description="D-glutamate cyclase-like C-terminal" evidence="1">
    <location>
        <begin position="88"/>
        <end position="358"/>
    </location>
</feature>
<reference evidence="2 3" key="1">
    <citation type="journal article" date="2015" name="Genome Biol. Evol.">
        <title>Comparative Genomics of a Bacterivorous Green Alga Reveals Evolutionary Causalities and Consequences of Phago-Mixotrophic Mode of Nutrition.</title>
        <authorList>
            <person name="Burns J.A."/>
            <person name="Paasch A."/>
            <person name="Narechania A."/>
            <person name="Kim E."/>
        </authorList>
    </citation>
    <scope>NUCLEOTIDE SEQUENCE [LARGE SCALE GENOMIC DNA]</scope>
    <source>
        <strain evidence="2 3">PLY_AMNH</strain>
    </source>
</reference>
<evidence type="ECO:0000313" key="2">
    <source>
        <dbReference type="EMBL" id="KAK3282511.1"/>
    </source>
</evidence>
<sequence length="371" mass="39737">MMRVVEKQMAVPASGLHVHCAHKHYRSRRKVLSVPSSPLLQQYMSVAQRSYNSRHTQRFATSSISEPIDVPDNVVKLSQAIQDITMQGEHRGMTELQAHLSPSYITDSALFLLEQLPPHAKVGITTGFYILSAGAPETDGPPGAAAVAYALQALGHEVVFITDKCSEAVVRSISSSHQVLIFPMLPSGEAAEEAALKECAALRLDALISVERAGILADGTYRNMHQADMSAFNAPIDLIFAEMEGTTVGIGDGGNEIGMGKLFEHIPVACPSKLPQRASITSTTHLIVATTSNWGAYGLATALSVLSGRDLLISPPTGRQLVRKCLEAGAVDGVTGKAEESVDGMPLEDGELPILTQLHACVMDFRNRGFD</sequence>
<organism evidence="2 3">
    <name type="scientific">Cymbomonas tetramitiformis</name>
    <dbReference type="NCBI Taxonomy" id="36881"/>
    <lineage>
        <taxon>Eukaryota</taxon>
        <taxon>Viridiplantae</taxon>
        <taxon>Chlorophyta</taxon>
        <taxon>Pyramimonadophyceae</taxon>
        <taxon>Pyramimonadales</taxon>
        <taxon>Pyramimonadaceae</taxon>
        <taxon>Cymbomonas</taxon>
    </lineage>
</organism>
<dbReference type="AlphaFoldDB" id="A0AAE0LEJ2"/>
<accession>A0AAE0LEJ2</accession>
<keyword evidence="3" id="KW-1185">Reference proteome</keyword>
<evidence type="ECO:0000313" key="3">
    <source>
        <dbReference type="Proteomes" id="UP001190700"/>
    </source>
</evidence>
<dbReference type="PANTHER" id="PTHR32022:SF10">
    <property type="entry name" value="D-GLUTAMATE CYCLASE, MITOCHONDRIAL"/>
    <property type="match status" value="1"/>
</dbReference>
<comment type="caution">
    <text evidence="2">The sequence shown here is derived from an EMBL/GenBank/DDBJ whole genome shotgun (WGS) entry which is preliminary data.</text>
</comment>
<gene>
    <name evidence="2" type="ORF">CYMTET_9755</name>
</gene>
<dbReference type="Pfam" id="PF14336">
    <property type="entry name" value="GLUCM-like_C"/>
    <property type="match status" value="1"/>
</dbReference>
<name>A0AAE0LEJ2_9CHLO</name>
<dbReference type="EMBL" id="LGRX02003276">
    <property type="protein sequence ID" value="KAK3282511.1"/>
    <property type="molecule type" value="Genomic_DNA"/>
</dbReference>